<sequence length="1256" mass="148432">MGSQNQIKSKLLELEGGKFQRLCDDWLHRKGYENINPIGMMDTTNRTVKGTPDCLFMQSNGKYVFLEYTVQQDRLANKLRNDIEKCFDVSKTCIPVDKISEIIICYTGKLSTEEINQLRTICYDRGVMLTLNGLDSISLSIKNSYPVLSETHLDLPLDTGQLLGLDDFVERYGRSNFTTSIDNELLFSDDLLSSAVRTMKSSKFLLVSGAAGLGKTLFSVTLARRIQQENKNTSIICVFDKGADLTRDITAYFSEPGDYLIFVDDANRLDNRLDYILHYLTEKDESRSFRIIATVRDYARTSIIEKIRKFTVFDEQVIRPLTDEQIKELTEILFGIKNGEYQKRIKEISCGNPRLAVMASKVAIEKNQIQSIQNVTSLYRDYFRENENVKLIIEDERLILAACAISFFRKIDKLNEQQMSLLENSFGVQAEEFWELVDILHKNELVDLYENEVVKISDQVLSTYLFYIAVFEKKIMQFSSIVKYFYPDYTRTIVDSLNPIISAFDQRKVVAGIRSEIKDIFEVFSKNEEIDKSVEFLNTFWFALPTEALVYSSKIIKGMPEVWIDWKNESYEESKHEAGKSSIISLLTSFRFYSEQEFKLSFELLLEYLSKNRTSLGFVVRLLSECYSFKPDDFRYGYYVQSFIVDMLIEKMENGENHLFSRLFILIANYLLKVEHQDHQYSRGDSISIITFRLNPDEYLLTLREKIISNLSVLIAKDEFNSLAIEAFKKYVDRVRYEGIDMAEADLPFIERYLIKKLDKDNLTHCMMMQNYCEHLNSLELNYPKEWNADFFNETLKISRLILEDRYERRILEMGYEEYNQYRHKGLVEYFTGISMADFIDFINRCKELNNALSGRDRDYSLKNGIEMSLHAMAESVPKLFPDIVLMYMDYDDYFEVNPHLIIIDLFNSRSKKDVFLMLNSKEYRKRKLWLSAYFALLPEKYIVEDDARLLVEHVRTTPSNELQDWLNYLDKYESVDDSIYRKIVRSLTDKSREDAYYARPLEHIFSKNSSIFGRWFEMFEPDVELVFDAYLAAYVLGNYWDYSGDALKLILDRKFEFLYSLVDKIYEKERWPCLHTNMPELNFLWERENYIEEIEGYAKYIHIKNEKSYRYKDNIFGKLFTKENSKADSEEMIQKKHNFFRRVITKNATDITFMCFLFDSANYLSKETRRELLELFLKENDKFEDFKMLDCELTTRIWSGSRVPILERERNFLESLLPLFNSIRFLEHKSYVEKQIEYKLKSIEDEKKRDYLESR</sequence>
<dbReference type="EMBL" id="AE016795">
    <property type="protein sequence ID" value="AAO10830.1"/>
    <property type="molecule type" value="Genomic_DNA"/>
</dbReference>
<dbReference type="KEGG" id="vvu:VV1_2466"/>
<evidence type="ECO:0000313" key="2">
    <source>
        <dbReference type="EMBL" id="AAO10830.1"/>
    </source>
</evidence>
<dbReference type="AlphaFoldDB" id="A0A3Q0L5W5"/>
<dbReference type="RefSeq" id="WP_011080325.1">
    <property type="nucleotide sequence ID" value="NC_004459.3"/>
</dbReference>
<dbReference type="SUPFAM" id="SSF52540">
    <property type="entry name" value="P-loop containing nucleoside triphosphate hydrolases"/>
    <property type="match status" value="1"/>
</dbReference>
<feature type="domain" description="AAA+ ATPase" evidence="1">
    <location>
        <begin position="201"/>
        <end position="323"/>
    </location>
</feature>
<reference evidence="2 3" key="3">
    <citation type="journal article" date="2011" name="Mol. Syst. Biol.">
        <title>Integrative genome-scale metabolic analysis of Vibrio vulnificus for drug targeting and discovery.</title>
        <authorList>
            <person name="Kim H.U."/>
            <person name="Kim S.Y."/>
            <person name="Jeong H."/>
            <person name="Kim T.Y."/>
            <person name="Kim J.J."/>
            <person name="Choy H.E."/>
            <person name="Yi K.Y."/>
            <person name="Rhee J.H."/>
            <person name="Lee S.Y."/>
        </authorList>
    </citation>
    <scope>NUCLEOTIDE SEQUENCE [LARGE SCALE GENOMIC DNA]</scope>
    <source>
        <strain evidence="2 3">CMCP6</strain>
    </source>
</reference>
<proteinExistence type="predicted"/>
<name>A0A3Q0L5W5_VIBVU</name>
<evidence type="ECO:0000259" key="1">
    <source>
        <dbReference type="SMART" id="SM00382"/>
    </source>
</evidence>
<protein>
    <submittedName>
        <fullName evidence="2">ATPase involved in DNA replication</fullName>
    </submittedName>
</protein>
<dbReference type="Proteomes" id="UP000002275">
    <property type="component" value="Chromosome I"/>
</dbReference>
<reference evidence="2 3" key="2">
    <citation type="journal article" date="2003" name="Infect. Immun.">
        <title>Characterization and pathogenic significance of Vibrio vulnificus antigens preferentially expressed in septicemic patients.</title>
        <authorList>
            <person name="Kim Y.R."/>
            <person name="Lee S.E."/>
            <person name="Kim C.M."/>
            <person name="Kim S.Y."/>
            <person name="Shin E.K."/>
            <person name="Shin D.H."/>
            <person name="Chung S.S."/>
            <person name="Choy H.E."/>
            <person name="Progulske-Fox A."/>
            <person name="Hillman J.D."/>
            <person name="Handfield M."/>
            <person name="Rhee J.H."/>
        </authorList>
    </citation>
    <scope>NUCLEOTIDE SEQUENCE [LARGE SCALE GENOMIC DNA]</scope>
    <source>
        <strain evidence="2 3">CMCP6</strain>
    </source>
</reference>
<gene>
    <name evidence="2" type="ordered locus">VV1_2466</name>
</gene>
<dbReference type="InterPro" id="IPR027417">
    <property type="entry name" value="P-loop_NTPase"/>
</dbReference>
<organism evidence="2 3">
    <name type="scientific">Vibrio vulnificus (strain CMCP6)</name>
    <dbReference type="NCBI Taxonomy" id="216895"/>
    <lineage>
        <taxon>Bacteria</taxon>
        <taxon>Pseudomonadati</taxon>
        <taxon>Pseudomonadota</taxon>
        <taxon>Gammaproteobacteria</taxon>
        <taxon>Vibrionales</taxon>
        <taxon>Vibrionaceae</taxon>
        <taxon>Vibrio</taxon>
    </lineage>
</organism>
<dbReference type="SMART" id="SM00382">
    <property type="entry name" value="AAA"/>
    <property type="match status" value="1"/>
</dbReference>
<accession>A0A3Q0L5W5</accession>
<evidence type="ECO:0000313" key="3">
    <source>
        <dbReference type="Proteomes" id="UP000002275"/>
    </source>
</evidence>
<dbReference type="InterPro" id="IPR003593">
    <property type="entry name" value="AAA+_ATPase"/>
</dbReference>
<reference evidence="3" key="1">
    <citation type="submission" date="2002-12" db="EMBL/GenBank/DDBJ databases">
        <title>Complete genome sequence of Vibrio vulnificus CMCP6.</title>
        <authorList>
            <person name="Rhee J.H."/>
            <person name="Kim S.Y."/>
            <person name="Chung S.S."/>
            <person name="Kim J.J."/>
            <person name="Moon Y.H."/>
            <person name="Jeong H."/>
            <person name="Choy H.E."/>
        </authorList>
    </citation>
    <scope>NUCLEOTIDE SEQUENCE [LARGE SCALE GENOMIC DNA]</scope>
    <source>
        <strain evidence="3">CMCP6</strain>
    </source>
</reference>